<feature type="transmembrane region" description="Helical" evidence="2">
    <location>
        <begin position="219"/>
        <end position="240"/>
    </location>
</feature>
<feature type="transmembrane region" description="Helical" evidence="2">
    <location>
        <begin position="73"/>
        <end position="97"/>
    </location>
</feature>
<protein>
    <submittedName>
        <fullName evidence="3">Uncharacterized protein</fullName>
    </submittedName>
</protein>
<dbReference type="EMBL" id="DQWE01000409">
    <property type="protein sequence ID" value="HDI83883.1"/>
    <property type="molecule type" value="Genomic_DNA"/>
</dbReference>
<keyword evidence="2" id="KW-0812">Transmembrane</keyword>
<accession>A0A7C0ZIR4</accession>
<sequence length="418" mass="48047">MGLEFTYKDVFRAVRFGASPKKVWLAFRGILYAFFFYVIFSYAGFLVSGWTFKNIWQTYRFIPCPFYNAQLTWYGWLLWGIGALIVTFFYFVTLTAISKVTYERLRGDEFYEAKEAWKYALKNWKGTFLSPIYLIVFIAILILVGLVFGLVGRIPHVGQILIGLMSLPIFAGAFFVVYLTIVLFVVIVIAPAIVATTESDTFDTLFEGFSVLYDQTWRFFLWEFILGLCTLLAMFVFALLMKYTLSLTKWALGVWAGPREWWNVMWNNGKWYLYLPFAPTFLLKWFPSLVAPGKFLALGALKTYPGVTTQFGAFLLGMSFYTIAFLIVGYGVSVFAAGQTIIYTILVKLKDEKNLLEMKEETFEAEEIEITPPEAKVEEEKPKKKRGRPKGSTTKKKTTTTKKKTKTTAKKKTTKKKK</sequence>
<evidence type="ECO:0000313" key="3">
    <source>
        <dbReference type="EMBL" id="HDI83883.1"/>
    </source>
</evidence>
<feature type="compositionally biased region" description="Basic residues" evidence="1">
    <location>
        <begin position="383"/>
        <end position="418"/>
    </location>
</feature>
<keyword evidence="2" id="KW-0472">Membrane</keyword>
<keyword evidence="2" id="KW-1133">Transmembrane helix</keyword>
<evidence type="ECO:0000256" key="2">
    <source>
        <dbReference type="SAM" id="Phobius"/>
    </source>
</evidence>
<comment type="caution">
    <text evidence="3">The sequence shown here is derived from an EMBL/GenBank/DDBJ whole genome shotgun (WGS) entry which is preliminary data.</text>
</comment>
<reference evidence="3" key="1">
    <citation type="journal article" date="2020" name="mSystems">
        <title>Genome- and Community-Level Interaction Insights into Carbon Utilization and Element Cycling Functions of Hydrothermarchaeota in Hydrothermal Sediment.</title>
        <authorList>
            <person name="Zhou Z."/>
            <person name="Liu Y."/>
            <person name="Xu W."/>
            <person name="Pan J."/>
            <person name="Luo Z.H."/>
            <person name="Li M."/>
        </authorList>
    </citation>
    <scope>NUCLEOTIDE SEQUENCE [LARGE SCALE GENOMIC DNA]</scope>
    <source>
        <strain evidence="3">HyVt-102</strain>
    </source>
</reference>
<feature type="transmembrane region" description="Helical" evidence="2">
    <location>
        <begin position="271"/>
        <end position="291"/>
    </location>
</feature>
<feature type="transmembrane region" description="Helical" evidence="2">
    <location>
        <begin position="30"/>
        <end position="52"/>
    </location>
</feature>
<dbReference type="Proteomes" id="UP000885847">
    <property type="component" value="Unassembled WGS sequence"/>
</dbReference>
<name>A0A7C0ZIR4_UNCW3</name>
<gene>
    <name evidence="3" type="ORF">ENF18_08860</name>
</gene>
<organism evidence="3">
    <name type="scientific">candidate division WOR-3 bacterium</name>
    <dbReference type="NCBI Taxonomy" id="2052148"/>
    <lineage>
        <taxon>Bacteria</taxon>
        <taxon>Bacteria division WOR-3</taxon>
    </lineage>
</organism>
<proteinExistence type="predicted"/>
<feature type="transmembrane region" description="Helical" evidence="2">
    <location>
        <begin position="132"/>
        <end position="152"/>
    </location>
</feature>
<evidence type="ECO:0000256" key="1">
    <source>
        <dbReference type="SAM" id="MobiDB-lite"/>
    </source>
</evidence>
<feature type="transmembrane region" description="Helical" evidence="2">
    <location>
        <begin position="164"/>
        <end position="194"/>
    </location>
</feature>
<dbReference type="AlphaFoldDB" id="A0A7C0ZIR4"/>
<feature type="transmembrane region" description="Helical" evidence="2">
    <location>
        <begin position="311"/>
        <end position="338"/>
    </location>
</feature>
<feature type="region of interest" description="Disordered" evidence="1">
    <location>
        <begin position="365"/>
        <end position="418"/>
    </location>
</feature>